<protein>
    <submittedName>
        <fullName evidence="1">Uncharacterized protein</fullName>
    </submittedName>
</protein>
<keyword evidence="2" id="KW-1185">Reference proteome</keyword>
<evidence type="ECO:0000313" key="2">
    <source>
        <dbReference type="Proteomes" id="UP000276133"/>
    </source>
</evidence>
<evidence type="ECO:0000313" key="1">
    <source>
        <dbReference type="EMBL" id="RNA12276.1"/>
    </source>
</evidence>
<gene>
    <name evidence="1" type="ORF">BpHYR1_016299</name>
</gene>
<accession>A0A3M7QLE7</accession>
<comment type="caution">
    <text evidence="1">The sequence shown here is derived from an EMBL/GenBank/DDBJ whole genome shotgun (WGS) entry which is preliminary data.</text>
</comment>
<reference evidence="1 2" key="1">
    <citation type="journal article" date="2018" name="Sci. Rep.">
        <title>Genomic signatures of local adaptation to the degree of environmental predictability in rotifers.</title>
        <authorList>
            <person name="Franch-Gras L."/>
            <person name="Hahn C."/>
            <person name="Garcia-Roger E.M."/>
            <person name="Carmona M.J."/>
            <person name="Serra M."/>
            <person name="Gomez A."/>
        </authorList>
    </citation>
    <scope>NUCLEOTIDE SEQUENCE [LARGE SCALE GENOMIC DNA]</scope>
    <source>
        <strain evidence="1">HYR1</strain>
    </source>
</reference>
<name>A0A3M7QLE7_BRAPC</name>
<dbReference type="AlphaFoldDB" id="A0A3M7QLE7"/>
<sequence>MGVHVTPKKCLYFSTRGLIHKYFLPLASFLNSSPIKLKKVKPFSIFSKKKRMFFLLLTINIFSCRLKINSEWPKFIKLKKWYT</sequence>
<dbReference type="EMBL" id="REGN01005729">
    <property type="protein sequence ID" value="RNA12276.1"/>
    <property type="molecule type" value="Genomic_DNA"/>
</dbReference>
<dbReference type="Proteomes" id="UP000276133">
    <property type="component" value="Unassembled WGS sequence"/>
</dbReference>
<proteinExistence type="predicted"/>
<organism evidence="1 2">
    <name type="scientific">Brachionus plicatilis</name>
    <name type="common">Marine rotifer</name>
    <name type="synonym">Brachionus muelleri</name>
    <dbReference type="NCBI Taxonomy" id="10195"/>
    <lineage>
        <taxon>Eukaryota</taxon>
        <taxon>Metazoa</taxon>
        <taxon>Spiralia</taxon>
        <taxon>Gnathifera</taxon>
        <taxon>Rotifera</taxon>
        <taxon>Eurotatoria</taxon>
        <taxon>Monogononta</taxon>
        <taxon>Pseudotrocha</taxon>
        <taxon>Ploima</taxon>
        <taxon>Brachionidae</taxon>
        <taxon>Brachionus</taxon>
    </lineage>
</organism>